<dbReference type="EMBL" id="ML208559">
    <property type="protein sequence ID" value="TFK62809.1"/>
    <property type="molecule type" value="Genomic_DNA"/>
</dbReference>
<reference evidence="1 2" key="1">
    <citation type="journal article" date="2019" name="Nat. Ecol. Evol.">
        <title>Megaphylogeny resolves global patterns of mushroom evolution.</title>
        <authorList>
            <person name="Varga T."/>
            <person name="Krizsan K."/>
            <person name="Foldi C."/>
            <person name="Dima B."/>
            <person name="Sanchez-Garcia M."/>
            <person name="Sanchez-Ramirez S."/>
            <person name="Szollosi G.J."/>
            <person name="Szarkandi J.G."/>
            <person name="Papp V."/>
            <person name="Albert L."/>
            <person name="Andreopoulos W."/>
            <person name="Angelini C."/>
            <person name="Antonin V."/>
            <person name="Barry K.W."/>
            <person name="Bougher N.L."/>
            <person name="Buchanan P."/>
            <person name="Buyck B."/>
            <person name="Bense V."/>
            <person name="Catcheside P."/>
            <person name="Chovatia M."/>
            <person name="Cooper J."/>
            <person name="Damon W."/>
            <person name="Desjardin D."/>
            <person name="Finy P."/>
            <person name="Geml J."/>
            <person name="Haridas S."/>
            <person name="Hughes K."/>
            <person name="Justo A."/>
            <person name="Karasinski D."/>
            <person name="Kautmanova I."/>
            <person name="Kiss B."/>
            <person name="Kocsube S."/>
            <person name="Kotiranta H."/>
            <person name="LaButti K.M."/>
            <person name="Lechner B.E."/>
            <person name="Liimatainen K."/>
            <person name="Lipzen A."/>
            <person name="Lukacs Z."/>
            <person name="Mihaltcheva S."/>
            <person name="Morgado L.N."/>
            <person name="Niskanen T."/>
            <person name="Noordeloos M.E."/>
            <person name="Ohm R.A."/>
            <person name="Ortiz-Santana B."/>
            <person name="Ovrebo C."/>
            <person name="Racz N."/>
            <person name="Riley R."/>
            <person name="Savchenko A."/>
            <person name="Shiryaev A."/>
            <person name="Soop K."/>
            <person name="Spirin V."/>
            <person name="Szebenyi C."/>
            <person name="Tomsovsky M."/>
            <person name="Tulloss R.E."/>
            <person name="Uehling J."/>
            <person name="Grigoriev I.V."/>
            <person name="Vagvolgyi C."/>
            <person name="Papp T."/>
            <person name="Martin F.M."/>
            <person name="Miettinen O."/>
            <person name="Hibbett D.S."/>
            <person name="Nagy L.G."/>
        </authorList>
    </citation>
    <scope>NUCLEOTIDE SEQUENCE [LARGE SCALE GENOMIC DNA]</scope>
    <source>
        <strain evidence="1 2">NL-1719</strain>
    </source>
</reference>
<keyword evidence="2" id="KW-1185">Reference proteome</keyword>
<name>A0ACD3ABW2_9AGAR</name>
<organism evidence="1 2">
    <name type="scientific">Pluteus cervinus</name>
    <dbReference type="NCBI Taxonomy" id="181527"/>
    <lineage>
        <taxon>Eukaryota</taxon>
        <taxon>Fungi</taxon>
        <taxon>Dikarya</taxon>
        <taxon>Basidiomycota</taxon>
        <taxon>Agaricomycotina</taxon>
        <taxon>Agaricomycetes</taxon>
        <taxon>Agaricomycetidae</taxon>
        <taxon>Agaricales</taxon>
        <taxon>Pluteineae</taxon>
        <taxon>Pluteaceae</taxon>
        <taxon>Pluteus</taxon>
    </lineage>
</organism>
<dbReference type="Proteomes" id="UP000308600">
    <property type="component" value="Unassembled WGS sequence"/>
</dbReference>
<sequence>MKPLCYDPNSDTNMYSCYQIELQIVVKALSLQLANMSATFISASLNAIPVNVITNPSWITDEEDINLSPVLSSSPSLGLNSWPFIPSITSSSYYRWFTLHPEQNFHGRWWFPVGSGGELGDVAVALDDDDEDDADEETNEEYINISPFRFWSSPSGRNSWPFVSSITGSSYYYRV</sequence>
<evidence type="ECO:0000313" key="2">
    <source>
        <dbReference type="Proteomes" id="UP000308600"/>
    </source>
</evidence>
<protein>
    <submittedName>
        <fullName evidence="1">Uncharacterized protein</fullName>
    </submittedName>
</protein>
<proteinExistence type="predicted"/>
<gene>
    <name evidence="1" type="ORF">BDN72DRAFT_902940</name>
</gene>
<accession>A0ACD3ABW2</accession>
<evidence type="ECO:0000313" key="1">
    <source>
        <dbReference type="EMBL" id="TFK62809.1"/>
    </source>
</evidence>